<sequence>MVWLILGIVIFLGVHSIRMVAPQWREKQIAARGEKGWKGPYALGVFVGLALIIWGFIQARPEAMFIYEPPTFVKHITLTLMWFSFVALAASSTPAGKIKAALKHPMLVGVKIWAFAHLLANGDLASLILFSSFLAWSVWNRIAVKRRGDPTPVAGPVSNDVKAIVGGTVLYLLFVFFLHEWLIGVAPIT</sequence>
<dbReference type="EMBL" id="BSNI01000002">
    <property type="protein sequence ID" value="GLQ18113.1"/>
    <property type="molecule type" value="Genomic_DNA"/>
</dbReference>
<feature type="transmembrane region" description="Helical" evidence="5">
    <location>
        <begin position="169"/>
        <end position="188"/>
    </location>
</feature>
<keyword evidence="3 5" id="KW-1133">Transmembrane helix</keyword>
<dbReference type="Proteomes" id="UP001161405">
    <property type="component" value="Unassembled WGS sequence"/>
</dbReference>
<keyword evidence="2 5" id="KW-0812">Transmembrane</keyword>
<comment type="subcellular location">
    <subcellularLocation>
        <location evidence="1">Membrane</location>
        <topology evidence="1">Multi-pass membrane protein</topology>
    </subcellularLocation>
</comment>
<keyword evidence="8" id="KW-1185">Reference proteome</keyword>
<evidence type="ECO:0000256" key="5">
    <source>
        <dbReference type="SAM" id="Phobius"/>
    </source>
</evidence>
<accession>A0ABQ5UU72</accession>
<evidence type="ECO:0000313" key="7">
    <source>
        <dbReference type="EMBL" id="GLQ18113.1"/>
    </source>
</evidence>
<evidence type="ECO:0000256" key="4">
    <source>
        <dbReference type="ARBA" id="ARBA00023136"/>
    </source>
</evidence>
<dbReference type="RefSeq" id="WP_284364762.1">
    <property type="nucleotide sequence ID" value="NZ_BSNI01000002.1"/>
</dbReference>
<evidence type="ECO:0000256" key="2">
    <source>
        <dbReference type="ARBA" id="ARBA00022692"/>
    </source>
</evidence>
<evidence type="ECO:0000256" key="3">
    <source>
        <dbReference type="ARBA" id="ARBA00022989"/>
    </source>
</evidence>
<feature type="domain" description="NnrU" evidence="6">
    <location>
        <begin position="4"/>
        <end position="187"/>
    </location>
</feature>
<reference evidence="7" key="2">
    <citation type="submission" date="2023-01" db="EMBL/GenBank/DDBJ databases">
        <title>Draft genome sequence of Maritalea porphyrae strain NBRC 107169.</title>
        <authorList>
            <person name="Sun Q."/>
            <person name="Mori K."/>
        </authorList>
    </citation>
    <scope>NUCLEOTIDE SEQUENCE</scope>
    <source>
        <strain evidence="7">NBRC 107169</strain>
    </source>
</reference>
<proteinExistence type="predicted"/>
<keyword evidence="4 5" id="KW-0472">Membrane</keyword>
<evidence type="ECO:0000313" key="8">
    <source>
        <dbReference type="Proteomes" id="UP001161405"/>
    </source>
</evidence>
<dbReference type="InterPro" id="IPR009915">
    <property type="entry name" value="NnrU_dom"/>
</dbReference>
<feature type="transmembrane region" description="Helical" evidence="5">
    <location>
        <begin position="40"/>
        <end position="59"/>
    </location>
</feature>
<protein>
    <recommendedName>
        <fullName evidence="6">NnrU domain-containing protein</fullName>
    </recommendedName>
</protein>
<organism evidence="7 8">
    <name type="scientific">Maritalea porphyrae</name>
    <dbReference type="NCBI Taxonomy" id="880732"/>
    <lineage>
        <taxon>Bacteria</taxon>
        <taxon>Pseudomonadati</taxon>
        <taxon>Pseudomonadota</taxon>
        <taxon>Alphaproteobacteria</taxon>
        <taxon>Hyphomicrobiales</taxon>
        <taxon>Devosiaceae</taxon>
        <taxon>Maritalea</taxon>
    </lineage>
</organism>
<dbReference type="Pfam" id="PF07298">
    <property type="entry name" value="NnrU"/>
    <property type="match status" value="1"/>
</dbReference>
<evidence type="ECO:0000256" key="1">
    <source>
        <dbReference type="ARBA" id="ARBA00004141"/>
    </source>
</evidence>
<name>A0ABQ5UU72_9HYPH</name>
<reference evidence="7" key="1">
    <citation type="journal article" date="2014" name="Int. J. Syst. Evol. Microbiol.">
        <title>Complete genome of a new Firmicutes species belonging to the dominant human colonic microbiota ('Ruminococcus bicirculans') reveals two chromosomes and a selective capacity to utilize plant glucans.</title>
        <authorList>
            <consortium name="NISC Comparative Sequencing Program"/>
            <person name="Wegmann U."/>
            <person name="Louis P."/>
            <person name="Goesmann A."/>
            <person name="Henrissat B."/>
            <person name="Duncan S.H."/>
            <person name="Flint H.J."/>
        </authorList>
    </citation>
    <scope>NUCLEOTIDE SEQUENCE</scope>
    <source>
        <strain evidence="7">NBRC 107169</strain>
    </source>
</reference>
<comment type="caution">
    <text evidence="7">The sequence shown here is derived from an EMBL/GenBank/DDBJ whole genome shotgun (WGS) entry which is preliminary data.</text>
</comment>
<feature type="transmembrane region" description="Helical" evidence="5">
    <location>
        <begin position="71"/>
        <end position="92"/>
    </location>
</feature>
<evidence type="ECO:0000259" key="6">
    <source>
        <dbReference type="Pfam" id="PF07298"/>
    </source>
</evidence>
<feature type="transmembrane region" description="Helical" evidence="5">
    <location>
        <begin position="112"/>
        <end position="139"/>
    </location>
</feature>
<gene>
    <name evidence="7" type="ORF">GCM10007879_23620</name>
</gene>